<protein>
    <submittedName>
        <fullName evidence="1">Uncharacterized protein</fullName>
    </submittedName>
</protein>
<dbReference type="EMBL" id="RSEC01000032">
    <property type="protein sequence ID" value="RSD22019.1"/>
    <property type="molecule type" value="Genomic_DNA"/>
</dbReference>
<dbReference type="OrthoDB" id="3623594at2"/>
<organism evidence="1 2">
    <name type="scientific">Amycolatopsis eburnea</name>
    <dbReference type="NCBI Taxonomy" id="2267691"/>
    <lineage>
        <taxon>Bacteria</taxon>
        <taxon>Bacillati</taxon>
        <taxon>Actinomycetota</taxon>
        <taxon>Actinomycetes</taxon>
        <taxon>Pseudonocardiales</taxon>
        <taxon>Pseudonocardiaceae</taxon>
        <taxon>Amycolatopsis</taxon>
    </lineage>
</organism>
<comment type="caution">
    <text evidence="1">The sequence shown here is derived from an EMBL/GenBank/DDBJ whole genome shotgun (WGS) entry which is preliminary data.</text>
</comment>
<keyword evidence="2" id="KW-1185">Reference proteome</keyword>
<dbReference type="Proteomes" id="UP000267081">
    <property type="component" value="Unassembled WGS sequence"/>
</dbReference>
<sequence length="111" mass="12460">MGTVAEPYYVRDAAELAQKLALGLWVVLPREALGDDCDLDTWKAALRTACEPHDVDAFFVDIPRKDMTVAVNSAALPSDDEIHESVRRVELDRWLGRELQPELAARIERGE</sequence>
<evidence type="ECO:0000313" key="2">
    <source>
        <dbReference type="Proteomes" id="UP000267081"/>
    </source>
</evidence>
<evidence type="ECO:0000313" key="1">
    <source>
        <dbReference type="EMBL" id="RSD22019.1"/>
    </source>
</evidence>
<dbReference type="AlphaFoldDB" id="A0A3R9FA35"/>
<name>A0A3R9FA35_9PSEU</name>
<proteinExistence type="predicted"/>
<reference evidence="1 2" key="1">
    <citation type="submission" date="2018-12" db="EMBL/GenBank/DDBJ databases">
        <title>Amycolatopsis eburnea sp. nov. actinomycete associate with arbuscular mycorrhiza fungal spore.</title>
        <authorList>
            <person name="Lumyong S."/>
            <person name="Chaiya L."/>
        </authorList>
    </citation>
    <scope>NUCLEOTIDE SEQUENCE [LARGE SCALE GENOMIC DNA]</scope>
    <source>
        <strain evidence="1 2">GLM-1</strain>
    </source>
</reference>
<accession>A0A3R9FA35</accession>
<gene>
    <name evidence="1" type="ORF">EIY87_09390</name>
</gene>
<dbReference type="RefSeq" id="WP_125307269.1">
    <property type="nucleotide sequence ID" value="NZ_RSEC01000032.1"/>
</dbReference>